<name>A0A3M9NET2_9BACT</name>
<evidence type="ECO:0000313" key="2">
    <source>
        <dbReference type="EMBL" id="RNI36286.1"/>
    </source>
</evidence>
<dbReference type="PROSITE" id="PS51257">
    <property type="entry name" value="PROKAR_LIPOPROTEIN"/>
    <property type="match status" value="1"/>
</dbReference>
<dbReference type="EMBL" id="RJJR01000008">
    <property type="protein sequence ID" value="RNI36286.1"/>
    <property type="molecule type" value="Genomic_DNA"/>
</dbReference>
<proteinExistence type="predicted"/>
<organism evidence="2 3">
    <name type="scientific">Hanamia caeni</name>
    <dbReference type="NCBI Taxonomy" id="2294116"/>
    <lineage>
        <taxon>Bacteria</taxon>
        <taxon>Pseudomonadati</taxon>
        <taxon>Bacteroidota</taxon>
        <taxon>Chitinophagia</taxon>
        <taxon>Chitinophagales</taxon>
        <taxon>Chitinophagaceae</taxon>
        <taxon>Hanamia</taxon>
    </lineage>
</organism>
<dbReference type="Gene3D" id="3.10.450.50">
    <property type="match status" value="1"/>
</dbReference>
<evidence type="ECO:0000313" key="3">
    <source>
        <dbReference type="Proteomes" id="UP000267223"/>
    </source>
</evidence>
<dbReference type="OrthoDB" id="9814425at2"/>
<dbReference type="InterPro" id="IPR027843">
    <property type="entry name" value="DUF4440"/>
</dbReference>
<dbReference type="AlphaFoldDB" id="A0A3M9NET2"/>
<dbReference type="SUPFAM" id="SSF54427">
    <property type="entry name" value="NTF2-like"/>
    <property type="match status" value="1"/>
</dbReference>
<evidence type="ECO:0000259" key="1">
    <source>
        <dbReference type="Pfam" id="PF14534"/>
    </source>
</evidence>
<accession>A0A3M9NET2</accession>
<dbReference type="Proteomes" id="UP000267223">
    <property type="component" value="Unassembled WGS sequence"/>
</dbReference>
<gene>
    <name evidence="2" type="ORF">EFY79_11450</name>
</gene>
<reference evidence="2 3" key="1">
    <citation type="submission" date="2018-11" db="EMBL/GenBank/DDBJ databases">
        <title>Draft genome sequence of Ferruginibacter sp. BO-59.</title>
        <authorList>
            <person name="Im W.T."/>
        </authorList>
    </citation>
    <scope>NUCLEOTIDE SEQUENCE [LARGE SCALE GENOMIC DNA]</scope>
    <source>
        <strain evidence="2 3">BO-59</strain>
    </source>
</reference>
<keyword evidence="3" id="KW-1185">Reference proteome</keyword>
<comment type="caution">
    <text evidence="2">The sequence shown here is derived from an EMBL/GenBank/DDBJ whole genome shotgun (WGS) entry which is preliminary data.</text>
</comment>
<sequence>MMVKIIRGFLLPLISILIFSCSQQDKMEIEKSASAFDIKQAEASILQSNQHFIKSYKANDSAEMAQSFTTNARLILANREPIEGRKDIGHYFSDLIASGSTTVKLTSANIWGDSSILVEEGSYLFLNSKGKQTDKGSYIALWQQESGNWKIYRDIWASSIPKSVIEIDSVRIKH</sequence>
<protein>
    <submittedName>
        <fullName evidence="2">Nuclear transport factor 2 family protein</fullName>
    </submittedName>
</protein>
<feature type="domain" description="DUF4440" evidence="1">
    <location>
        <begin position="50"/>
        <end position="151"/>
    </location>
</feature>
<dbReference type="InterPro" id="IPR032710">
    <property type="entry name" value="NTF2-like_dom_sf"/>
</dbReference>
<dbReference type="Pfam" id="PF14534">
    <property type="entry name" value="DUF4440"/>
    <property type="match status" value="1"/>
</dbReference>
<dbReference type="RefSeq" id="WP_123120839.1">
    <property type="nucleotide sequence ID" value="NZ_RJJR01000008.1"/>
</dbReference>